<sequence>MKTSYLFLLAFLTSLFTTEVSAQDISFTNYKLESGAAGQRGAMYRFSSVTKNAFGKAEADCIVKIENITPGVVLKQLHHNTNNNSSIFQPEVEYAGINGPSWIEFSFTFVNNNQPLDQPNGYSMPEITTSVSGLNNYGAAHEFAECYLGYGSKVVYDNEITSLMISAANSGYRAENRWGKQNTSSEKISIVNKNITTIRVKLGVNRNNNEWAGRAQYKIELKNSTPDLATVYMPHIVGFQARMQTDIIELAWSCPTQEKLQDISIEKSVDGEVFREVSRFNRANMPKGGLYQFKDESKTATTMGAVFYRLRTRDMEGNFEYSSVKMVAMDKKDDFIPTELSIDPQTGSTVLLTPLAWQQKQISVEIFNEKGELIKKINDTSNGVQMDLNTKTLAAGVYVVRFTCGKQYSTQYLIQSESL</sequence>
<keyword evidence="4" id="KW-1185">Reference proteome</keyword>
<organism evidence="3 4">
    <name type="scientific">Flavihumibacter fluminis</name>
    <dbReference type="NCBI Taxonomy" id="2909236"/>
    <lineage>
        <taxon>Bacteria</taxon>
        <taxon>Pseudomonadati</taxon>
        <taxon>Bacteroidota</taxon>
        <taxon>Chitinophagia</taxon>
        <taxon>Chitinophagales</taxon>
        <taxon>Chitinophagaceae</taxon>
        <taxon>Flavihumibacter</taxon>
    </lineage>
</organism>
<proteinExistence type="predicted"/>
<evidence type="ECO:0000313" key="4">
    <source>
        <dbReference type="Proteomes" id="UP001200145"/>
    </source>
</evidence>
<gene>
    <name evidence="3" type="ORF">L0U88_06210</name>
</gene>
<keyword evidence="1" id="KW-0732">Signal</keyword>
<dbReference type="RefSeq" id="WP_234864750.1">
    <property type="nucleotide sequence ID" value="NZ_JAKEVY010000002.1"/>
</dbReference>
<dbReference type="InterPro" id="IPR026444">
    <property type="entry name" value="Secre_tail"/>
</dbReference>
<protein>
    <submittedName>
        <fullName evidence="3">T9SS type A sorting domain-containing protein</fullName>
    </submittedName>
</protein>
<feature type="domain" description="Secretion system C-terminal sorting" evidence="2">
    <location>
        <begin position="358"/>
        <end position="411"/>
    </location>
</feature>
<dbReference type="Proteomes" id="UP001200145">
    <property type="component" value="Unassembled WGS sequence"/>
</dbReference>
<reference evidence="3 4" key="1">
    <citation type="submission" date="2022-01" db="EMBL/GenBank/DDBJ databases">
        <title>Flavihumibacter sp. nov., isolated from sediment of a river.</title>
        <authorList>
            <person name="Liu H."/>
        </authorList>
    </citation>
    <scope>NUCLEOTIDE SEQUENCE [LARGE SCALE GENOMIC DNA]</scope>
    <source>
        <strain evidence="3 4">RY-1</strain>
    </source>
</reference>
<comment type="caution">
    <text evidence="3">The sequence shown here is derived from an EMBL/GenBank/DDBJ whole genome shotgun (WGS) entry which is preliminary data.</text>
</comment>
<dbReference type="NCBIfam" id="TIGR04183">
    <property type="entry name" value="Por_Secre_tail"/>
    <property type="match status" value="1"/>
</dbReference>
<dbReference type="EMBL" id="JAKEVY010000002">
    <property type="protein sequence ID" value="MCF1714216.1"/>
    <property type="molecule type" value="Genomic_DNA"/>
</dbReference>
<feature type="signal peptide" evidence="1">
    <location>
        <begin position="1"/>
        <end position="22"/>
    </location>
</feature>
<dbReference type="Pfam" id="PF18962">
    <property type="entry name" value="Por_Secre_tail"/>
    <property type="match status" value="1"/>
</dbReference>
<evidence type="ECO:0000259" key="2">
    <source>
        <dbReference type="Pfam" id="PF18962"/>
    </source>
</evidence>
<name>A0ABS9BES5_9BACT</name>
<evidence type="ECO:0000313" key="3">
    <source>
        <dbReference type="EMBL" id="MCF1714216.1"/>
    </source>
</evidence>
<feature type="chain" id="PRO_5047449653" evidence="1">
    <location>
        <begin position="23"/>
        <end position="419"/>
    </location>
</feature>
<accession>A0ABS9BES5</accession>
<evidence type="ECO:0000256" key="1">
    <source>
        <dbReference type="SAM" id="SignalP"/>
    </source>
</evidence>